<evidence type="ECO:0000313" key="2">
    <source>
        <dbReference type="Proteomes" id="UP000199158"/>
    </source>
</evidence>
<dbReference type="Gene3D" id="3.60.15.10">
    <property type="entry name" value="Ribonuclease Z/Hydroxyacylglutathione hydrolase-like"/>
    <property type="match status" value="1"/>
</dbReference>
<dbReference type="STRING" id="474960.SAMN05216180_2773"/>
<dbReference type="SUPFAM" id="SSF56281">
    <property type="entry name" value="Metallo-hydrolase/oxidoreductase"/>
    <property type="match status" value="1"/>
</dbReference>
<reference evidence="1 2" key="1">
    <citation type="submission" date="2016-10" db="EMBL/GenBank/DDBJ databases">
        <authorList>
            <person name="de Groot N.N."/>
        </authorList>
    </citation>
    <scope>NUCLEOTIDE SEQUENCE [LARGE SCALE GENOMIC DNA]</scope>
    <source>
        <strain evidence="1 2">CGMCC 1.5070</strain>
    </source>
</reference>
<sequence length="239" mass="27413">MAMKIWYLYNSGFALQTEEHFFIFDYYLDTPKSGGLAEGVINPDEIKNFDVVVFSSHSHYDHFNKVIFEWRAQLPKVRYVLSSDIRTREDAVMVHKGKCYDLGDIQVQTFDSTDMGVAFLVKADGLCIYHAGDLNWWHWEGETSQYNAAMAERYQAQINQMQGEQVDIAFIPVDPRLEGSYLRGLDYFMRTVGAKTVLPMHFGDEYAVVARLKADPQAAEYANLVTELSHRGQCIEILP</sequence>
<dbReference type="Pfam" id="PF13483">
    <property type="entry name" value="Lactamase_B_3"/>
    <property type="match status" value="1"/>
</dbReference>
<name>A0A1H8DUF9_9FIRM</name>
<proteinExistence type="predicted"/>
<gene>
    <name evidence="1" type="ORF">SAMN05216180_2773</name>
</gene>
<organism evidence="1 2">
    <name type="scientific">Hydrogenoanaerobacterium saccharovorans</name>
    <dbReference type="NCBI Taxonomy" id="474960"/>
    <lineage>
        <taxon>Bacteria</taxon>
        <taxon>Bacillati</taxon>
        <taxon>Bacillota</taxon>
        <taxon>Clostridia</taxon>
        <taxon>Eubacteriales</taxon>
        <taxon>Oscillospiraceae</taxon>
        <taxon>Hydrogenoanaerobacterium</taxon>
    </lineage>
</organism>
<dbReference type="RefSeq" id="WP_092756176.1">
    <property type="nucleotide sequence ID" value="NZ_FOCG01000003.1"/>
</dbReference>
<dbReference type="OrthoDB" id="36975at2"/>
<dbReference type="EMBL" id="FOCG01000003">
    <property type="protein sequence ID" value="SEN10197.1"/>
    <property type="molecule type" value="Genomic_DNA"/>
</dbReference>
<keyword evidence="2" id="KW-1185">Reference proteome</keyword>
<dbReference type="Proteomes" id="UP000199158">
    <property type="component" value="Unassembled WGS sequence"/>
</dbReference>
<protein>
    <submittedName>
        <fullName evidence="1">L-ascorbate metabolism protein UlaG, beta-lactamase superfamily</fullName>
    </submittedName>
</protein>
<accession>A0A1H8DUF9</accession>
<dbReference type="AlphaFoldDB" id="A0A1H8DUF9"/>
<evidence type="ECO:0000313" key="1">
    <source>
        <dbReference type="EMBL" id="SEN10197.1"/>
    </source>
</evidence>
<dbReference type="InterPro" id="IPR036866">
    <property type="entry name" value="RibonucZ/Hydroxyglut_hydro"/>
</dbReference>
<dbReference type="PANTHER" id="PTHR42967:SF1">
    <property type="entry name" value="MBL FOLD METALLO-HYDROLASE"/>
    <property type="match status" value="1"/>
</dbReference>
<dbReference type="PANTHER" id="PTHR42967">
    <property type="entry name" value="METAL DEPENDENT HYDROLASE"/>
    <property type="match status" value="1"/>
</dbReference>